<feature type="region of interest" description="Disordered" evidence="1">
    <location>
        <begin position="164"/>
        <end position="206"/>
    </location>
</feature>
<evidence type="ECO:0000313" key="3">
    <source>
        <dbReference type="Proteomes" id="UP000295447"/>
    </source>
</evidence>
<dbReference type="AlphaFoldDB" id="A0A4R7ZNL4"/>
<comment type="caution">
    <text evidence="2">The sequence shown here is derived from an EMBL/GenBank/DDBJ whole genome shotgun (WGS) entry which is preliminary data.</text>
</comment>
<dbReference type="EMBL" id="SODF01000002">
    <property type="protein sequence ID" value="TDW19463.1"/>
    <property type="molecule type" value="Genomic_DNA"/>
</dbReference>
<reference evidence="2 3" key="1">
    <citation type="submission" date="2019-03" db="EMBL/GenBank/DDBJ databases">
        <title>Genomic Encyclopedia of Type Strains, Phase III (KMG-III): the genomes of soil and plant-associated and newly described type strains.</title>
        <authorList>
            <person name="Whitman W."/>
        </authorList>
    </citation>
    <scope>NUCLEOTIDE SEQUENCE [LARGE SCALE GENOMIC DNA]</scope>
    <source>
        <strain evidence="2 3">VKM Ac-2570</strain>
    </source>
</reference>
<keyword evidence="3" id="KW-1185">Reference proteome</keyword>
<evidence type="ECO:0000256" key="1">
    <source>
        <dbReference type="SAM" id="MobiDB-lite"/>
    </source>
</evidence>
<feature type="compositionally biased region" description="Low complexity" evidence="1">
    <location>
        <begin position="168"/>
        <end position="195"/>
    </location>
</feature>
<feature type="compositionally biased region" description="Basic and acidic residues" evidence="1">
    <location>
        <begin position="196"/>
        <end position="206"/>
    </location>
</feature>
<accession>A0A4R7ZNL4</accession>
<evidence type="ECO:0000313" key="2">
    <source>
        <dbReference type="EMBL" id="TDW19463.1"/>
    </source>
</evidence>
<gene>
    <name evidence="2" type="ORF">EV650_6073</name>
</gene>
<dbReference type="Proteomes" id="UP000295447">
    <property type="component" value="Unassembled WGS sequence"/>
</dbReference>
<dbReference type="RefSeq" id="WP_134122326.1">
    <property type="nucleotide sequence ID" value="NZ_SODF01000002.1"/>
</dbReference>
<sequence length="206" mass="21839">MTENRIARPQPITPEDREFIAQVEQRVPDALFDEVAREFAPANLAPDQLARQMSEAAPGGRLRTAVDAAMSGSRHFGSLPPAERSAAAEQATLAAAQAIDSSLTIERKEPTSRLGLIAGKVADKAVDLAFRGSYRDVANLAANKASERLSGALNWSRFHQMEEAQRHAGAVGPAAAAPQYKPADAASSAKATPASKDGDRGRIARD</sequence>
<name>A0A4R7ZNL4_9ACTN</name>
<organism evidence="2 3">
    <name type="scientific">Kribbella kalugense</name>
    <dbReference type="NCBI Taxonomy" id="2512221"/>
    <lineage>
        <taxon>Bacteria</taxon>
        <taxon>Bacillati</taxon>
        <taxon>Actinomycetota</taxon>
        <taxon>Actinomycetes</taxon>
        <taxon>Propionibacteriales</taxon>
        <taxon>Kribbellaceae</taxon>
        <taxon>Kribbella</taxon>
    </lineage>
</organism>
<protein>
    <submittedName>
        <fullName evidence="2">Uncharacterized protein</fullName>
    </submittedName>
</protein>
<proteinExistence type="predicted"/>